<evidence type="ECO:0000313" key="3">
    <source>
        <dbReference type="Proteomes" id="UP001165122"/>
    </source>
</evidence>
<dbReference type="Gene3D" id="3.30.530.20">
    <property type="match status" value="3"/>
</dbReference>
<dbReference type="Proteomes" id="UP001165122">
    <property type="component" value="Unassembled WGS sequence"/>
</dbReference>
<dbReference type="PANTHER" id="PTHR19308">
    <property type="entry name" value="PHOSPHATIDYLCHOLINE TRANSFER PROTEIN"/>
    <property type="match status" value="1"/>
</dbReference>
<accession>A0A9W6ZYM5</accession>
<keyword evidence="3" id="KW-1185">Reference proteome</keyword>
<name>A0A9W6ZYM5_9STRA</name>
<dbReference type="AlphaFoldDB" id="A0A9W6ZYM5"/>
<organism evidence="2 3">
    <name type="scientific">Triparma laevis f. longispina</name>
    <dbReference type="NCBI Taxonomy" id="1714387"/>
    <lineage>
        <taxon>Eukaryota</taxon>
        <taxon>Sar</taxon>
        <taxon>Stramenopiles</taxon>
        <taxon>Ochrophyta</taxon>
        <taxon>Bolidophyceae</taxon>
        <taxon>Parmales</taxon>
        <taxon>Triparmaceae</taxon>
        <taxon>Triparma</taxon>
    </lineage>
</organism>
<dbReference type="EMBL" id="BRXW01000482">
    <property type="protein sequence ID" value="GMH58854.1"/>
    <property type="molecule type" value="Genomic_DNA"/>
</dbReference>
<gene>
    <name evidence="2" type="ORF">TrLO_g8001</name>
</gene>
<reference evidence="3" key="1">
    <citation type="journal article" date="2023" name="Commun. Biol.">
        <title>Genome analysis of Parmales, the sister group of diatoms, reveals the evolutionary specialization of diatoms from phago-mixotrophs to photoautotrophs.</title>
        <authorList>
            <person name="Ban H."/>
            <person name="Sato S."/>
            <person name="Yoshikawa S."/>
            <person name="Yamada K."/>
            <person name="Nakamura Y."/>
            <person name="Ichinomiya M."/>
            <person name="Sato N."/>
            <person name="Blanc-Mathieu R."/>
            <person name="Endo H."/>
            <person name="Kuwata A."/>
            <person name="Ogata H."/>
        </authorList>
    </citation>
    <scope>NUCLEOTIDE SEQUENCE [LARGE SCALE GENOMIC DNA]</scope>
    <source>
        <strain evidence="3">NIES 3700</strain>
    </source>
</reference>
<evidence type="ECO:0000256" key="1">
    <source>
        <dbReference type="SAM" id="MobiDB-lite"/>
    </source>
</evidence>
<dbReference type="OrthoDB" id="206224at2759"/>
<protein>
    <submittedName>
        <fullName evidence="2">Uncharacterized protein</fullName>
    </submittedName>
</protein>
<feature type="region of interest" description="Disordered" evidence="1">
    <location>
        <begin position="848"/>
        <end position="868"/>
    </location>
</feature>
<proteinExistence type="predicted"/>
<dbReference type="PANTHER" id="PTHR19308:SF14">
    <property type="entry name" value="START DOMAIN-CONTAINING PROTEIN"/>
    <property type="match status" value="1"/>
</dbReference>
<dbReference type="InterPro" id="IPR023393">
    <property type="entry name" value="START-like_dom_sf"/>
</dbReference>
<dbReference type="InterPro" id="IPR051213">
    <property type="entry name" value="START_lipid_transfer"/>
</dbReference>
<comment type="caution">
    <text evidence="2">The sequence shown here is derived from an EMBL/GenBank/DDBJ whole genome shotgun (WGS) entry which is preliminary data.</text>
</comment>
<sequence length="1142" mass="130282">MTLPNPHPVATKKLRLLLSDGEHMIDERRKKDLIENIDDAPPLTEGEQKLIAGSMKVVEENISKAKRIAGTVSESVEKYIYHSEEGGATVGMIVAKMDLSAVSLFAELWLLDTYSRKAKNKDARIYEVWNNLDGTRVLQFTTSVGLPRGFQDRLLEIWVTWKEMIDEKGRRTFIIAFAPLETYEGTHHEVSGAKKMVEATSTGVHIIKELSESTCELMSAQQSDFKFSSAIPLSVLDFVAKQPMNYVNEIQKKFRHNGKEVDRERAAALAREMIERRGEPLMADQMAVFNRSEELLGDGRGEMWKALGSTNPDVEMSIKYIPPKEGERSVATGKGVGLIDCSAEEAAAWVMDHCSNDKMRNHKEIERNPARLELRHLARVNEATFATVVRFPFRLDDREFVFRMIWKSEMRRVMIALESVRDEVDYGMSFKKTRGFVRSTWLFEDLPERGGVKQCRATFVTQLDAGGIIPIWVVDKKVPVQLGAVHALADEFRQDEKVDSVEVGVLATFIRERWKDEVYSEEENALLERARQKFEGSFKEGKVWTRLKSPDVFVKMEATFEKGGSVALVGRAATVVEATIEDCAAWELTRMTRERVKDHYKFGGVDRKVDKLSYHSDMYYFAVDFGIKSFALREWLVKFVWKMVDENTMIVGYEDTEDDNFPIGVRKKYVRASSGAFWKYERLPEVSGTPQTRVTYCQQVDLKGFMPLFVMNSRIVQTLEYLSTMRKKFDKSLEIDAGQRAEIVKKIKREEEVGGLEASAQFEALFEERQGSERPSRKFELTDSKVQASAVGGKGWGSTRVKVRAEMEEVAAFFWDFGSRANMEISGDVERTLEEDEEGAGAFKKIVKRRQQMSSSHGSHHRHRKFNSEMKLRRVDSDTLVILISPKFNPLNRETRQRTLIARSLERFATRMKSNEHAVNAFENVSIRLRRLDGGRSKLEFACEIDLGFGVSHGAAKYFVERRLGEIIGVSIYFQRLIPLKEYKVEDGIALANDLLWMTSSGKKRIERLKEVLTRSRAMRELTETLPWVEVMLVPAVRGNLNINRAVSTKLVCVSEKEAAQIGRNLIPALKSKKLVNAGVDQWKVQNRAIRELMKKYTWFEPMIVEISKGIVKTAPWGLMWRVALGAVLSLGDLVTDLIVLK</sequence>
<evidence type="ECO:0000313" key="2">
    <source>
        <dbReference type="EMBL" id="GMH58854.1"/>
    </source>
</evidence>
<dbReference type="SUPFAM" id="SSF55961">
    <property type="entry name" value="Bet v1-like"/>
    <property type="match status" value="2"/>
</dbReference>